<keyword evidence="5" id="KW-1185">Reference proteome</keyword>
<evidence type="ECO:0000256" key="2">
    <source>
        <dbReference type="ARBA" id="ARBA00022857"/>
    </source>
</evidence>
<dbReference type="InterPro" id="IPR036291">
    <property type="entry name" value="NAD(P)-bd_dom_sf"/>
</dbReference>
<comment type="caution">
    <text evidence="4">The sequence shown here is derived from an EMBL/GenBank/DDBJ whole genome shotgun (WGS) entry which is preliminary data.</text>
</comment>
<dbReference type="Gene3D" id="3.40.50.720">
    <property type="entry name" value="NAD(P)-binding Rossmann-like Domain"/>
    <property type="match status" value="1"/>
</dbReference>
<keyword evidence="3" id="KW-0560">Oxidoreductase</keyword>
<accession>A0ABD2ZDH2</accession>
<gene>
    <name evidence="4" type="ORF">ACH5RR_024035</name>
</gene>
<proteinExistence type="inferred from homology"/>
<dbReference type="GO" id="GO:0016491">
    <property type="term" value="F:oxidoreductase activity"/>
    <property type="evidence" value="ECO:0007669"/>
    <property type="project" value="UniProtKB-KW"/>
</dbReference>
<dbReference type="Proteomes" id="UP001630127">
    <property type="component" value="Unassembled WGS sequence"/>
</dbReference>
<dbReference type="EMBL" id="JBJUIK010000010">
    <property type="protein sequence ID" value="KAL3517133.1"/>
    <property type="molecule type" value="Genomic_DNA"/>
</dbReference>
<protein>
    <submittedName>
        <fullName evidence="4">Uncharacterized protein</fullName>
    </submittedName>
</protein>
<comment type="similarity">
    <text evidence="1">Belongs to the short-chain dehydrogenases/reductases (SDR) family.</text>
</comment>
<name>A0ABD2ZDH2_9GENT</name>
<dbReference type="SUPFAM" id="SSF51735">
    <property type="entry name" value="NAD(P)-binding Rossmann-fold domains"/>
    <property type="match status" value="1"/>
</dbReference>
<reference evidence="4 5" key="1">
    <citation type="submission" date="2024-11" db="EMBL/GenBank/DDBJ databases">
        <title>A near-complete genome assembly of Cinchona calisaya.</title>
        <authorList>
            <person name="Lian D.C."/>
            <person name="Zhao X.W."/>
            <person name="Wei L."/>
        </authorList>
    </citation>
    <scope>NUCLEOTIDE SEQUENCE [LARGE SCALE GENOMIC DNA]</scope>
    <source>
        <tissue evidence="4">Nenye</tissue>
    </source>
</reference>
<organism evidence="4 5">
    <name type="scientific">Cinchona calisaya</name>
    <dbReference type="NCBI Taxonomy" id="153742"/>
    <lineage>
        <taxon>Eukaryota</taxon>
        <taxon>Viridiplantae</taxon>
        <taxon>Streptophyta</taxon>
        <taxon>Embryophyta</taxon>
        <taxon>Tracheophyta</taxon>
        <taxon>Spermatophyta</taxon>
        <taxon>Magnoliopsida</taxon>
        <taxon>eudicotyledons</taxon>
        <taxon>Gunneridae</taxon>
        <taxon>Pentapetalae</taxon>
        <taxon>asterids</taxon>
        <taxon>lamiids</taxon>
        <taxon>Gentianales</taxon>
        <taxon>Rubiaceae</taxon>
        <taxon>Cinchonoideae</taxon>
        <taxon>Cinchoneae</taxon>
        <taxon>Cinchona</taxon>
    </lineage>
</organism>
<keyword evidence="2" id="KW-0521">NADP</keyword>
<dbReference type="PANTHER" id="PTHR43490:SF98">
    <property type="entry name" value="OS02G0640600 PROTEIN"/>
    <property type="match status" value="1"/>
</dbReference>
<evidence type="ECO:0000256" key="3">
    <source>
        <dbReference type="ARBA" id="ARBA00023002"/>
    </source>
</evidence>
<evidence type="ECO:0000313" key="4">
    <source>
        <dbReference type="EMBL" id="KAL3517133.1"/>
    </source>
</evidence>
<evidence type="ECO:0000313" key="5">
    <source>
        <dbReference type="Proteomes" id="UP001630127"/>
    </source>
</evidence>
<sequence length="85" mass="9734">MQEYIDWIDFTKKTKESVRQCLQIDYYGAKRATEALIPLLQLSESPRIVNVTSSMGTLELIPNGWAKGILSDDDNLTEERLDEDL</sequence>
<dbReference type="AlphaFoldDB" id="A0ABD2ZDH2"/>
<dbReference type="PANTHER" id="PTHR43490">
    <property type="entry name" value="(+)-NEOMENTHOL DEHYDROGENASE"/>
    <property type="match status" value="1"/>
</dbReference>
<evidence type="ECO:0000256" key="1">
    <source>
        <dbReference type="ARBA" id="ARBA00006484"/>
    </source>
</evidence>